<evidence type="ECO:0000313" key="3">
    <source>
        <dbReference type="Proteomes" id="UP000199623"/>
    </source>
</evidence>
<protein>
    <recommendedName>
        <fullName evidence="4">Secreted protein</fullName>
    </recommendedName>
</protein>
<dbReference type="EMBL" id="FNCC01000011">
    <property type="protein sequence ID" value="SDG77816.1"/>
    <property type="molecule type" value="Genomic_DNA"/>
</dbReference>
<evidence type="ECO:0000256" key="1">
    <source>
        <dbReference type="SAM" id="SignalP"/>
    </source>
</evidence>
<keyword evidence="3" id="KW-1185">Reference proteome</keyword>
<accession>A0A1G7X0Y5</accession>
<gene>
    <name evidence="2" type="ORF">SAMN05216553_111193</name>
</gene>
<reference evidence="3" key="1">
    <citation type="submission" date="2016-10" db="EMBL/GenBank/DDBJ databases">
        <authorList>
            <person name="Varghese N."/>
            <person name="Submissions S."/>
        </authorList>
    </citation>
    <scope>NUCLEOTIDE SEQUENCE [LARGE SCALE GENOMIC DNA]</scope>
    <source>
        <strain evidence="3">CGMCC 4.3506</strain>
    </source>
</reference>
<name>A0A1G7X0Y5_9PSEU</name>
<keyword evidence="1" id="KW-0732">Signal</keyword>
<evidence type="ECO:0008006" key="4">
    <source>
        <dbReference type="Google" id="ProtNLM"/>
    </source>
</evidence>
<proteinExistence type="predicted"/>
<feature type="chain" id="PRO_5039230326" description="Secreted protein" evidence="1">
    <location>
        <begin position="23"/>
        <end position="83"/>
    </location>
</feature>
<feature type="signal peptide" evidence="1">
    <location>
        <begin position="1"/>
        <end position="22"/>
    </location>
</feature>
<organism evidence="2 3">
    <name type="scientific">Lentzea fradiae</name>
    <dbReference type="NCBI Taxonomy" id="200378"/>
    <lineage>
        <taxon>Bacteria</taxon>
        <taxon>Bacillati</taxon>
        <taxon>Actinomycetota</taxon>
        <taxon>Actinomycetes</taxon>
        <taxon>Pseudonocardiales</taxon>
        <taxon>Pseudonocardiaceae</taxon>
        <taxon>Lentzea</taxon>
    </lineage>
</organism>
<dbReference type="RefSeq" id="WP_176946931.1">
    <property type="nucleotide sequence ID" value="NZ_FNCC01000011.1"/>
</dbReference>
<dbReference type="Proteomes" id="UP000199623">
    <property type="component" value="Unassembled WGS sequence"/>
</dbReference>
<dbReference type="AlphaFoldDB" id="A0A1G7X0Y5"/>
<dbReference type="STRING" id="200378.SAMN05216553_111193"/>
<evidence type="ECO:0000313" key="2">
    <source>
        <dbReference type="EMBL" id="SDG77816.1"/>
    </source>
</evidence>
<sequence>MALAQRVAAVVPLLAAVTTAVALTGAAFFTVAHAGCDEAGRFVRTGGSIEFVGGCVNGADLPAAPVTEAGVEDVDRFSGSQKP</sequence>